<protein>
    <submittedName>
        <fullName evidence="1">Uncharacterized protein</fullName>
    </submittedName>
</protein>
<dbReference type="EMBL" id="JAWDJT010000003">
    <property type="protein sequence ID" value="MDU0370152.1"/>
    <property type="molecule type" value="Genomic_DNA"/>
</dbReference>
<accession>A0ABU3TFK7</accession>
<name>A0ABU3TFK7_9BACT</name>
<proteinExistence type="predicted"/>
<dbReference type="Proteomes" id="UP001250698">
    <property type="component" value="Unassembled WGS sequence"/>
</dbReference>
<gene>
    <name evidence="1" type="ORF">ROI90_07090</name>
</gene>
<evidence type="ECO:0000313" key="2">
    <source>
        <dbReference type="Proteomes" id="UP001250698"/>
    </source>
</evidence>
<organism evidence="1 2">
    <name type="scientific">Hymenobacter endophyticus</name>
    <dbReference type="NCBI Taxonomy" id="3076335"/>
    <lineage>
        <taxon>Bacteria</taxon>
        <taxon>Pseudomonadati</taxon>
        <taxon>Bacteroidota</taxon>
        <taxon>Cytophagia</taxon>
        <taxon>Cytophagales</taxon>
        <taxon>Hymenobacteraceae</taxon>
        <taxon>Hymenobacter</taxon>
    </lineage>
</organism>
<dbReference type="RefSeq" id="WP_315997637.1">
    <property type="nucleotide sequence ID" value="NZ_JAWDJT010000003.1"/>
</dbReference>
<sequence length="103" mass="11686">MEAYGWLPHALPGALELLEEKSPRRYRLRFKKVNTRGVVQAIQLTPVGSDGRRSIEKSRKSERNNIFPQEHTTHFTNTLDLHMLYVGTAVVMNMPDVGGLLVV</sequence>
<evidence type="ECO:0000313" key="1">
    <source>
        <dbReference type="EMBL" id="MDU0370152.1"/>
    </source>
</evidence>
<reference evidence="1 2" key="1">
    <citation type="submission" date="2023-10" db="EMBL/GenBank/DDBJ databases">
        <title>Hymenobacter endophyticus sp. nov., an isolate from the leaf tissues of wheat.</title>
        <authorList>
            <person name="Dai Y."/>
        </authorList>
    </citation>
    <scope>NUCLEOTIDE SEQUENCE [LARGE SCALE GENOMIC DNA]</scope>
    <source>
        <strain evidence="1 2">ZK17L-C2</strain>
    </source>
</reference>
<keyword evidence="2" id="KW-1185">Reference proteome</keyword>
<comment type="caution">
    <text evidence="1">The sequence shown here is derived from an EMBL/GenBank/DDBJ whole genome shotgun (WGS) entry which is preliminary data.</text>
</comment>